<dbReference type="GeneID" id="9684427"/>
<dbReference type="KEGG" id="mpp:MICPUCDRAFT_58353"/>
<evidence type="ECO:0000313" key="3">
    <source>
        <dbReference type="Proteomes" id="UP000001876"/>
    </source>
</evidence>
<dbReference type="RefSeq" id="XP_003058988.1">
    <property type="nucleotide sequence ID" value="XM_003058942.1"/>
</dbReference>
<protein>
    <submittedName>
        <fullName evidence="2">Predicted protein</fullName>
    </submittedName>
</protein>
<sequence>MDAAEGSFTARTDGASSCLRTRKTHPPSGAVWAYNVGVSDGKKSVGEFFFYPRAAGWRRVLSRTGPHTTASAW</sequence>
<keyword evidence="3" id="KW-1185">Reference proteome</keyword>
<evidence type="ECO:0000256" key="1">
    <source>
        <dbReference type="SAM" id="MobiDB-lite"/>
    </source>
</evidence>
<evidence type="ECO:0000313" key="2">
    <source>
        <dbReference type="EMBL" id="EEH57443.1"/>
    </source>
</evidence>
<accession>C1MS55</accession>
<name>C1MS55_MICPC</name>
<reference evidence="2 3" key="1">
    <citation type="journal article" date="2009" name="Science">
        <title>Green evolution and dynamic adaptations revealed by genomes of the marine picoeukaryotes Micromonas.</title>
        <authorList>
            <person name="Worden A.Z."/>
            <person name="Lee J.H."/>
            <person name="Mock T."/>
            <person name="Rouze P."/>
            <person name="Simmons M.P."/>
            <person name="Aerts A.L."/>
            <person name="Allen A.E."/>
            <person name="Cuvelier M.L."/>
            <person name="Derelle E."/>
            <person name="Everett M.V."/>
            <person name="Foulon E."/>
            <person name="Grimwood J."/>
            <person name="Gundlach H."/>
            <person name="Henrissat B."/>
            <person name="Napoli C."/>
            <person name="McDonald S.M."/>
            <person name="Parker M.S."/>
            <person name="Rombauts S."/>
            <person name="Salamov A."/>
            <person name="Von Dassow P."/>
            <person name="Badger J.H."/>
            <person name="Coutinho P.M."/>
            <person name="Demir E."/>
            <person name="Dubchak I."/>
            <person name="Gentemann C."/>
            <person name="Eikrem W."/>
            <person name="Gready J.E."/>
            <person name="John U."/>
            <person name="Lanier W."/>
            <person name="Lindquist E.A."/>
            <person name="Lucas S."/>
            <person name="Mayer K.F."/>
            <person name="Moreau H."/>
            <person name="Not F."/>
            <person name="Otillar R."/>
            <person name="Panaud O."/>
            <person name="Pangilinan J."/>
            <person name="Paulsen I."/>
            <person name="Piegu B."/>
            <person name="Poliakov A."/>
            <person name="Robbens S."/>
            <person name="Schmutz J."/>
            <person name="Toulza E."/>
            <person name="Wyss T."/>
            <person name="Zelensky A."/>
            <person name="Zhou K."/>
            <person name="Armbrust E.V."/>
            <person name="Bhattacharya D."/>
            <person name="Goodenough U.W."/>
            <person name="Van de Peer Y."/>
            <person name="Grigoriev I.V."/>
        </authorList>
    </citation>
    <scope>NUCLEOTIDE SEQUENCE [LARGE SCALE GENOMIC DNA]</scope>
    <source>
        <strain evidence="2 3">CCMP1545</strain>
    </source>
</reference>
<feature type="region of interest" description="Disordered" evidence="1">
    <location>
        <begin position="1"/>
        <end position="27"/>
    </location>
</feature>
<proteinExistence type="predicted"/>
<dbReference type="Proteomes" id="UP000001876">
    <property type="component" value="Unassembled WGS sequence"/>
</dbReference>
<gene>
    <name evidence="2" type="ORF">MICPUCDRAFT_58353</name>
</gene>
<dbReference type="AlphaFoldDB" id="C1MS55"/>
<dbReference type="OrthoDB" id="2219495at2759"/>
<organism evidence="3">
    <name type="scientific">Micromonas pusilla (strain CCMP1545)</name>
    <name type="common">Picoplanktonic green alga</name>
    <dbReference type="NCBI Taxonomy" id="564608"/>
    <lineage>
        <taxon>Eukaryota</taxon>
        <taxon>Viridiplantae</taxon>
        <taxon>Chlorophyta</taxon>
        <taxon>Mamiellophyceae</taxon>
        <taxon>Mamiellales</taxon>
        <taxon>Mamiellaceae</taxon>
        <taxon>Micromonas</taxon>
    </lineage>
</organism>
<dbReference type="EMBL" id="GG663739">
    <property type="protein sequence ID" value="EEH57443.1"/>
    <property type="molecule type" value="Genomic_DNA"/>
</dbReference>